<name>A0AA87Y670_9BURK</name>
<keyword evidence="6 9" id="KW-0472">Membrane</keyword>
<protein>
    <recommendedName>
        <fullName evidence="13">Efflux transporter outer membrane subunit</fullName>
    </recommendedName>
</protein>
<keyword evidence="3 9" id="KW-1134">Transmembrane beta strand</keyword>
<gene>
    <name evidence="11" type="ORF">GCM10007388_17380</name>
</gene>
<dbReference type="PANTHER" id="PTHR30203">
    <property type="entry name" value="OUTER MEMBRANE CATION EFFLUX PROTEIN"/>
    <property type="match status" value="1"/>
</dbReference>
<evidence type="ECO:0000313" key="12">
    <source>
        <dbReference type="Proteomes" id="UP000619512"/>
    </source>
</evidence>
<evidence type="ECO:0008006" key="13">
    <source>
        <dbReference type="Google" id="ProtNLM"/>
    </source>
</evidence>
<dbReference type="PROSITE" id="PS51257">
    <property type="entry name" value="PROKAR_LIPOPROTEIN"/>
    <property type="match status" value="1"/>
</dbReference>
<evidence type="ECO:0000256" key="1">
    <source>
        <dbReference type="ARBA" id="ARBA00004370"/>
    </source>
</evidence>
<reference evidence="11" key="2">
    <citation type="submission" date="2022-12" db="EMBL/GenBank/DDBJ databases">
        <authorList>
            <person name="Sun Q."/>
            <person name="Kim S."/>
        </authorList>
    </citation>
    <scope>NUCLEOTIDE SEQUENCE</scope>
    <source>
        <strain evidence="11">KCTC 12344</strain>
    </source>
</reference>
<dbReference type="Gene3D" id="1.20.1600.10">
    <property type="entry name" value="Outer membrane efflux proteins (OEP)"/>
    <property type="match status" value="1"/>
</dbReference>
<keyword evidence="5 9" id="KW-0732">Signal</keyword>
<organism evidence="11 12">
    <name type="scientific">Pseudoduganella plicata</name>
    <dbReference type="NCBI Taxonomy" id="321984"/>
    <lineage>
        <taxon>Bacteria</taxon>
        <taxon>Pseudomonadati</taxon>
        <taxon>Pseudomonadota</taxon>
        <taxon>Betaproteobacteria</taxon>
        <taxon>Burkholderiales</taxon>
        <taxon>Oxalobacteraceae</taxon>
        <taxon>Telluria group</taxon>
        <taxon>Pseudoduganella</taxon>
    </lineage>
</organism>
<keyword evidence="8 9" id="KW-0449">Lipoprotein</keyword>
<dbReference type="PANTHER" id="PTHR30203:SF20">
    <property type="entry name" value="MULTIDRUG RESISTANCE OUTER MEMBRANE PROTEIN MDTP-RELATED"/>
    <property type="match status" value="1"/>
</dbReference>
<dbReference type="AlphaFoldDB" id="A0AA87Y670"/>
<proteinExistence type="inferred from homology"/>
<evidence type="ECO:0000256" key="4">
    <source>
        <dbReference type="ARBA" id="ARBA00022692"/>
    </source>
</evidence>
<evidence type="ECO:0000256" key="6">
    <source>
        <dbReference type="ARBA" id="ARBA00023136"/>
    </source>
</evidence>
<feature type="signal peptide" evidence="9">
    <location>
        <begin position="1"/>
        <end position="26"/>
    </location>
</feature>
<evidence type="ECO:0000256" key="8">
    <source>
        <dbReference type="ARBA" id="ARBA00023288"/>
    </source>
</evidence>
<comment type="subcellular location">
    <subcellularLocation>
        <location evidence="9">Cell membrane</location>
        <topology evidence="9">Lipid-anchor</topology>
    </subcellularLocation>
    <subcellularLocation>
        <location evidence="1">Membrane</location>
    </subcellularLocation>
</comment>
<evidence type="ECO:0000256" key="7">
    <source>
        <dbReference type="ARBA" id="ARBA00023139"/>
    </source>
</evidence>
<dbReference type="GO" id="GO:0015562">
    <property type="term" value="F:efflux transmembrane transporter activity"/>
    <property type="evidence" value="ECO:0007669"/>
    <property type="project" value="InterPro"/>
</dbReference>
<dbReference type="GO" id="GO:0005886">
    <property type="term" value="C:plasma membrane"/>
    <property type="evidence" value="ECO:0007669"/>
    <property type="project" value="UniProtKB-SubCell"/>
</dbReference>
<dbReference type="InterPro" id="IPR010131">
    <property type="entry name" value="MdtP/NodT-like"/>
</dbReference>
<keyword evidence="10" id="KW-0175">Coiled coil</keyword>
<dbReference type="Pfam" id="PF02321">
    <property type="entry name" value="OEP"/>
    <property type="match status" value="2"/>
</dbReference>
<keyword evidence="7 9" id="KW-0564">Palmitate</keyword>
<sequence>MRAVPLLRARLAVVAAALLLAGCADMGHVAPQSHAMRPADLAAGAAIKASASPAAQWPREAWWQAFGDPQLDRLMAAALADNPTLKVAQARVRQAEALAGVARAGTLPKVDGSASSTRELFPTHGSAPAPLAGSWQWYNSATMTGSYDLDVWGRQHDLLAAAVDETHVAAAEEQMARLALQTAIVRNYVQLWYRYALQDSVAESLAQRQRILEIARKRHQAGLTGELDVAAIETTLPAGRREHEQIGESIALLRNQLAALIGKGPGDGDAIARPMPALSEADKRVGLPSALPAELVGRRPDIAAQRWRVEAAGSEIDAARAAFYPNINLVAFAGLQSFGFSRLFEASARTMGVTPAVTLPIFEGGRLRGQLGARTAAYDVAVEQYNATVISALTDVANVVAKIQSAQQQKALAERALATAKRAEGLAEQAYKAGVTDYLGVLQAKLTLLAEQDQLLRVASERLDNYASLMTALGGGMEIHFP</sequence>
<dbReference type="SUPFAM" id="SSF56954">
    <property type="entry name" value="Outer membrane efflux proteins (OEP)"/>
    <property type="match status" value="1"/>
</dbReference>
<comment type="caution">
    <text evidence="11">The sequence shown here is derived from an EMBL/GenBank/DDBJ whole genome shotgun (WGS) entry which is preliminary data.</text>
</comment>
<evidence type="ECO:0000256" key="10">
    <source>
        <dbReference type="SAM" id="Coils"/>
    </source>
</evidence>
<evidence type="ECO:0000256" key="3">
    <source>
        <dbReference type="ARBA" id="ARBA00022452"/>
    </source>
</evidence>
<dbReference type="Proteomes" id="UP000619512">
    <property type="component" value="Unassembled WGS sequence"/>
</dbReference>
<reference evidence="11" key="1">
    <citation type="journal article" date="2014" name="Int. J. Syst. Evol. Microbiol.">
        <title>Complete genome sequence of Corynebacterium casei LMG S-19264T (=DSM 44701T), isolated from a smear-ripened cheese.</title>
        <authorList>
            <consortium name="US DOE Joint Genome Institute (JGI-PGF)"/>
            <person name="Walter F."/>
            <person name="Albersmeier A."/>
            <person name="Kalinowski J."/>
            <person name="Ruckert C."/>
        </authorList>
    </citation>
    <scope>NUCLEOTIDE SEQUENCE</scope>
    <source>
        <strain evidence="11">KCTC 12344</strain>
    </source>
</reference>
<dbReference type="NCBIfam" id="TIGR01845">
    <property type="entry name" value="outer_NodT"/>
    <property type="match status" value="1"/>
</dbReference>
<keyword evidence="4 9" id="KW-0812">Transmembrane</keyword>
<accession>A0AA87Y670</accession>
<dbReference type="Gene3D" id="2.20.200.10">
    <property type="entry name" value="Outer membrane efflux proteins (OEP)"/>
    <property type="match status" value="1"/>
</dbReference>
<evidence type="ECO:0000256" key="2">
    <source>
        <dbReference type="ARBA" id="ARBA00007613"/>
    </source>
</evidence>
<evidence type="ECO:0000313" key="11">
    <source>
        <dbReference type="EMBL" id="GGY84741.1"/>
    </source>
</evidence>
<dbReference type="EMBL" id="BMWW01000002">
    <property type="protein sequence ID" value="GGY84741.1"/>
    <property type="molecule type" value="Genomic_DNA"/>
</dbReference>
<evidence type="ECO:0000256" key="5">
    <source>
        <dbReference type="ARBA" id="ARBA00022729"/>
    </source>
</evidence>
<dbReference type="InterPro" id="IPR003423">
    <property type="entry name" value="OMP_efflux"/>
</dbReference>
<evidence type="ECO:0000256" key="9">
    <source>
        <dbReference type="RuleBase" id="RU362097"/>
    </source>
</evidence>
<comment type="similarity">
    <text evidence="2 9">Belongs to the outer membrane factor (OMF) (TC 1.B.17) family.</text>
</comment>
<feature type="coiled-coil region" evidence="10">
    <location>
        <begin position="396"/>
        <end position="423"/>
    </location>
</feature>
<feature type="chain" id="PRO_5041515775" description="Efflux transporter outer membrane subunit" evidence="9">
    <location>
        <begin position="27"/>
        <end position="482"/>
    </location>
</feature>